<evidence type="ECO:0000313" key="2">
    <source>
        <dbReference type="Proteomes" id="UP000053676"/>
    </source>
</evidence>
<accession>W2THC9</accession>
<dbReference type="EMBL" id="KI659104">
    <property type="protein sequence ID" value="ETN80407.1"/>
    <property type="molecule type" value="Genomic_DNA"/>
</dbReference>
<gene>
    <name evidence="1" type="ORF">NECAME_09197</name>
</gene>
<dbReference type="AlphaFoldDB" id="W2THC9"/>
<dbReference type="PANTHER" id="PTHR31578:SF3">
    <property type="entry name" value="NEMATODE SPECIFIC PEPTIDE FAMILY"/>
    <property type="match status" value="1"/>
</dbReference>
<dbReference type="OrthoDB" id="5772941at2759"/>
<dbReference type="STRING" id="51031.W2THC9"/>
<reference evidence="2" key="1">
    <citation type="journal article" date="2014" name="Nat. Genet.">
        <title>Genome of the human hookworm Necator americanus.</title>
        <authorList>
            <person name="Tang Y.T."/>
            <person name="Gao X."/>
            <person name="Rosa B.A."/>
            <person name="Abubucker S."/>
            <person name="Hallsworth-Pepin K."/>
            <person name="Martin J."/>
            <person name="Tyagi R."/>
            <person name="Heizer E."/>
            <person name="Zhang X."/>
            <person name="Bhonagiri-Palsikar V."/>
            <person name="Minx P."/>
            <person name="Warren W.C."/>
            <person name="Wang Q."/>
            <person name="Zhan B."/>
            <person name="Hotez P.J."/>
            <person name="Sternberg P.W."/>
            <person name="Dougall A."/>
            <person name="Gaze S.T."/>
            <person name="Mulvenna J."/>
            <person name="Sotillo J."/>
            <person name="Ranganathan S."/>
            <person name="Rabelo E.M."/>
            <person name="Wilson R.K."/>
            <person name="Felgner P.L."/>
            <person name="Bethony J."/>
            <person name="Hawdon J.M."/>
            <person name="Gasser R.B."/>
            <person name="Loukas A."/>
            <person name="Mitreva M."/>
        </authorList>
    </citation>
    <scope>NUCLEOTIDE SEQUENCE [LARGE SCALE GENOMIC DNA]</scope>
</reference>
<evidence type="ECO:0000313" key="1">
    <source>
        <dbReference type="EMBL" id="ETN80407.1"/>
    </source>
</evidence>
<dbReference type="SUPFAM" id="SSF141739">
    <property type="entry name" value="MFPT repeat-like"/>
    <property type="match status" value="2"/>
</dbReference>
<proteinExistence type="predicted"/>
<protein>
    <submittedName>
        <fullName evidence="1">Uncharacterized protein</fullName>
    </submittedName>
</protein>
<dbReference type="InterPro" id="IPR021010">
    <property type="entry name" value="Cytosolic_motility_protein"/>
</dbReference>
<organism evidence="1 2">
    <name type="scientific">Necator americanus</name>
    <name type="common">Human hookworm</name>
    <dbReference type="NCBI Taxonomy" id="51031"/>
    <lineage>
        <taxon>Eukaryota</taxon>
        <taxon>Metazoa</taxon>
        <taxon>Ecdysozoa</taxon>
        <taxon>Nematoda</taxon>
        <taxon>Chromadorea</taxon>
        <taxon>Rhabditida</taxon>
        <taxon>Rhabditina</taxon>
        <taxon>Rhabditomorpha</taxon>
        <taxon>Strongyloidea</taxon>
        <taxon>Ancylostomatidae</taxon>
        <taxon>Bunostominae</taxon>
        <taxon>Necator</taxon>
    </lineage>
</organism>
<dbReference type="OMA" id="WMTLADG"/>
<dbReference type="Pfam" id="PF12150">
    <property type="entry name" value="MFP2b"/>
    <property type="match status" value="2"/>
</dbReference>
<keyword evidence="2" id="KW-1185">Reference proteome</keyword>
<sequence>MQPENPENAKPIVIFSIQDRVCHCSKVDVFESFITLIRTRIDYKSQRLDASMVPNSNQTMPSAKEDTWAFQPIGAPFPDHPIRVPQQQNMYVALWYKYGKPIHGRAWNNNGGVECSFPYKKFELKTKTELEGHIQILTYKGNFKTLGYWYEWLPLKSRFDDTTDRELVRCGQSTPILIPCKDGQLRLGYLDLSTEIAMVSYNKKVEELSGGPTQNCLGLFRNYKEPPLKIVEDDQWDDLKWGDVFPKNAEPALKRELKTEAKRPKYQYVALWYKHGEPVFGLAYPGPDGKMGLEYKWMTLADGRKDEAKKWEPVHVGTAAPCVCVDEKGYETVGTINISNEIASIGWEGKQKMFTGSKPLSFMVLHHRKIH</sequence>
<dbReference type="Proteomes" id="UP000053676">
    <property type="component" value="Unassembled WGS sequence"/>
</dbReference>
<dbReference type="KEGG" id="nai:NECAME_09197"/>
<dbReference type="PANTHER" id="PTHR31578">
    <property type="entry name" value="PROTEIN CBG21223-RELATED"/>
    <property type="match status" value="1"/>
</dbReference>
<name>W2THC9_NECAM</name>